<protein>
    <submittedName>
        <fullName evidence="1">Uncharacterized protein</fullName>
    </submittedName>
</protein>
<reference evidence="1" key="1">
    <citation type="journal article" date="2013" name="BMC Genomics">
        <title>Unscrambling butterfly oogenesis.</title>
        <authorList>
            <person name="Carter J.M."/>
            <person name="Baker S.C."/>
            <person name="Pink R."/>
            <person name="Carter D.R."/>
            <person name="Collins A."/>
            <person name="Tomlin J."/>
            <person name="Gibbs M."/>
            <person name="Breuker C.J."/>
        </authorList>
    </citation>
    <scope>NUCLEOTIDE SEQUENCE</scope>
    <source>
        <tissue evidence="1">Ovary</tissue>
    </source>
</reference>
<organism evidence="1">
    <name type="scientific">Pararge aegeria</name>
    <name type="common">speckled wood butterfly</name>
    <dbReference type="NCBI Taxonomy" id="116150"/>
    <lineage>
        <taxon>Eukaryota</taxon>
        <taxon>Metazoa</taxon>
        <taxon>Ecdysozoa</taxon>
        <taxon>Arthropoda</taxon>
        <taxon>Hexapoda</taxon>
        <taxon>Insecta</taxon>
        <taxon>Pterygota</taxon>
        <taxon>Neoptera</taxon>
        <taxon>Endopterygota</taxon>
        <taxon>Lepidoptera</taxon>
        <taxon>Glossata</taxon>
        <taxon>Ditrysia</taxon>
        <taxon>Papilionoidea</taxon>
        <taxon>Nymphalidae</taxon>
        <taxon>Satyrinae</taxon>
        <taxon>Satyrini</taxon>
        <taxon>Parargina</taxon>
        <taxon>Pararge</taxon>
    </lineage>
</organism>
<dbReference type="AlphaFoldDB" id="S4P7B4"/>
<dbReference type="EMBL" id="GAIX01009990">
    <property type="protein sequence ID" value="JAA82570.1"/>
    <property type="molecule type" value="Transcribed_RNA"/>
</dbReference>
<accession>S4P7B4</accession>
<proteinExistence type="predicted"/>
<evidence type="ECO:0000313" key="1">
    <source>
        <dbReference type="EMBL" id="JAA82570.1"/>
    </source>
</evidence>
<reference evidence="1" key="2">
    <citation type="submission" date="2013-05" db="EMBL/GenBank/DDBJ databases">
        <authorList>
            <person name="Carter J.-M."/>
            <person name="Baker S.C."/>
            <person name="Pink R."/>
            <person name="Carter D.R.F."/>
            <person name="Collins A."/>
            <person name="Tomlin J."/>
            <person name="Gibbs M."/>
            <person name="Breuker C.J."/>
        </authorList>
    </citation>
    <scope>NUCLEOTIDE SEQUENCE</scope>
    <source>
        <tissue evidence="1">Ovary</tissue>
    </source>
</reference>
<sequence length="126" mass="14687">MESWDHSFTNYIIVRQNLLSNTLAKLFSTIAEIQENMVAVKMQIPPFDESRMKLETLKTKVDATQCLKNDYIAFRGYGNLLNNWYSEFRCPLNKKADKKCAAFHAKMKEKLGNKRFKNNRNVSLTS</sequence>
<name>S4P7B4_9NEOP</name>